<dbReference type="eggNOG" id="ENOG502QVIB">
    <property type="taxonomic scope" value="Eukaryota"/>
</dbReference>
<organism evidence="9 10">
    <name type="scientific">Capsella rubella</name>
    <dbReference type="NCBI Taxonomy" id="81985"/>
    <lineage>
        <taxon>Eukaryota</taxon>
        <taxon>Viridiplantae</taxon>
        <taxon>Streptophyta</taxon>
        <taxon>Embryophyta</taxon>
        <taxon>Tracheophyta</taxon>
        <taxon>Spermatophyta</taxon>
        <taxon>Magnoliopsida</taxon>
        <taxon>eudicotyledons</taxon>
        <taxon>Gunneridae</taxon>
        <taxon>Pentapetalae</taxon>
        <taxon>rosids</taxon>
        <taxon>malvids</taxon>
        <taxon>Brassicales</taxon>
        <taxon>Brassicaceae</taxon>
        <taxon>Camelineae</taxon>
        <taxon>Capsella</taxon>
    </lineage>
</organism>
<dbReference type="Pfam" id="PF04576">
    <property type="entry name" value="Zein-binding"/>
    <property type="match status" value="1"/>
</dbReference>
<dbReference type="EMBL" id="KB870811">
    <property type="protein sequence ID" value="EOA16233.1"/>
    <property type="molecule type" value="Genomic_DNA"/>
</dbReference>
<feature type="coiled-coil region" evidence="5">
    <location>
        <begin position="255"/>
        <end position="339"/>
    </location>
</feature>
<reference evidence="10" key="1">
    <citation type="journal article" date="2013" name="Nat. Genet.">
        <title>The Capsella rubella genome and the genomic consequences of rapid mating system evolution.</title>
        <authorList>
            <person name="Slotte T."/>
            <person name="Hazzouri K.M."/>
            <person name="Agren J.A."/>
            <person name="Koenig D."/>
            <person name="Maumus F."/>
            <person name="Guo Y.L."/>
            <person name="Steige K."/>
            <person name="Platts A.E."/>
            <person name="Escobar J.S."/>
            <person name="Newman L.K."/>
            <person name="Wang W."/>
            <person name="Mandakova T."/>
            <person name="Vello E."/>
            <person name="Smith L.M."/>
            <person name="Henz S.R."/>
            <person name="Steffen J."/>
            <person name="Takuno S."/>
            <person name="Brandvain Y."/>
            <person name="Coop G."/>
            <person name="Andolfatto P."/>
            <person name="Hu T.T."/>
            <person name="Blanchette M."/>
            <person name="Clark R.M."/>
            <person name="Quesneville H."/>
            <person name="Nordborg M."/>
            <person name="Gaut B.S."/>
            <person name="Lysak M.A."/>
            <person name="Jenkins J."/>
            <person name="Grimwood J."/>
            <person name="Chapman J."/>
            <person name="Prochnik S."/>
            <person name="Shu S."/>
            <person name="Rokhsar D."/>
            <person name="Schmutz J."/>
            <person name="Weigel D."/>
            <person name="Wright S.I."/>
        </authorList>
    </citation>
    <scope>NUCLEOTIDE SEQUENCE [LARGE SCALE GENOMIC DNA]</scope>
    <source>
        <strain evidence="10">cv. Monte Gargano</strain>
    </source>
</reference>
<dbReference type="PANTHER" id="PTHR31422">
    <property type="entry name" value="BNAANNG28530D PROTEIN"/>
    <property type="match status" value="1"/>
</dbReference>
<proteinExistence type="predicted"/>
<feature type="domain" description="GTD-binding" evidence="8">
    <location>
        <begin position="239"/>
        <end position="337"/>
    </location>
</feature>
<feature type="region of interest" description="Disordered" evidence="6">
    <location>
        <begin position="511"/>
        <end position="536"/>
    </location>
</feature>
<gene>
    <name evidence="9" type="ORF">CARUB_v10004375mg</name>
</gene>
<evidence type="ECO:0000256" key="3">
    <source>
        <dbReference type="ARBA" id="ARBA00022989"/>
    </source>
</evidence>
<dbReference type="PROSITE" id="PS51775">
    <property type="entry name" value="GTD_BINDING"/>
    <property type="match status" value="1"/>
</dbReference>
<evidence type="ECO:0000313" key="10">
    <source>
        <dbReference type="Proteomes" id="UP000029121"/>
    </source>
</evidence>
<dbReference type="AlphaFoldDB" id="R0GYJ0"/>
<keyword evidence="4 7" id="KW-0472">Membrane</keyword>
<evidence type="ECO:0000256" key="2">
    <source>
        <dbReference type="ARBA" id="ARBA00022692"/>
    </source>
</evidence>
<accession>R0GYJ0</accession>
<dbReference type="Proteomes" id="UP000029121">
    <property type="component" value="Unassembled WGS sequence"/>
</dbReference>
<dbReference type="STRING" id="81985.R0GYJ0"/>
<evidence type="ECO:0000256" key="4">
    <source>
        <dbReference type="ARBA" id="ARBA00023136"/>
    </source>
</evidence>
<keyword evidence="5" id="KW-0175">Coiled coil</keyword>
<keyword evidence="3 7" id="KW-1133">Transmembrane helix</keyword>
<keyword evidence="2 7" id="KW-0812">Transmembrane</keyword>
<evidence type="ECO:0000259" key="8">
    <source>
        <dbReference type="PROSITE" id="PS51775"/>
    </source>
</evidence>
<keyword evidence="10" id="KW-1185">Reference proteome</keyword>
<dbReference type="KEGG" id="crb:17879684"/>
<evidence type="ECO:0000256" key="5">
    <source>
        <dbReference type="SAM" id="Coils"/>
    </source>
</evidence>
<evidence type="ECO:0000313" key="9">
    <source>
        <dbReference type="EMBL" id="EOA16233.1"/>
    </source>
</evidence>
<dbReference type="OrthoDB" id="1933744at2759"/>
<name>R0GYJ0_9BRAS</name>
<sequence length="626" mass="70708">MPCREVRSWTLKGLVSAFLDLSVAFTLLCASCLVYLSSKFLNLFGLDLPCPCDGLFSNPNKNKCFQERLGNVSVEKISSVQRSVIKRTPFDSVLYKGEMEEEVGSTPSVKRVDSWVENNASGFDLLTAQSMKKGSFRVKSKRFSFYKSPYGLKNQFQGNLRRKNFEKSLYVEENDPLLVKSQDNGKTLEDVSLRKSVSLSSVGCETDTHSKQPERTFSWAGEGTCSSPVDITYSGMRQKTIEILEQVVAEERAARAALALELEKERNAAASAADEALGMILRLQEEKASVEMEARQYQRMIEEKSAFDAEEMSILKEILLRREREKHFLEKEVENYRRMFLENEQPLPNTPDSKPAHIERSPTPQKSTEPWDDMESADVSSGFEIFTNQMDSRLLALGSSSVLTGDYDNADWVENDNEIKVNRVDQKHECDQSRSDPFDVELKEREEGGSSFPELVTRTRDIADSKKLGEEYSPDIDCHVHDIHVVTNEDNKVQLTVVPSDHAIQDLKLDRSRSVSNTSSGLPPAFPPGQRNMSPNMRRNSMSAVDYERLKIESEVGLLRGRLRAVQKGREKISFSTKEQSKSLVHRHGDKTSRFWEARRSGPLDTSSPSSTMVKAMSMTLDLHSA</sequence>
<feature type="region of interest" description="Disordered" evidence="6">
    <location>
        <begin position="341"/>
        <end position="376"/>
    </location>
</feature>
<dbReference type="InterPro" id="IPR007656">
    <property type="entry name" value="GTD-bd"/>
</dbReference>
<evidence type="ECO:0000256" key="7">
    <source>
        <dbReference type="SAM" id="Phobius"/>
    </source>
</evidence>
<evidence type="ECO:0000256" key="6">
    <source>
        <dbReference type="SAM" id="MobiDB-lite"/>
    </source>
</evidence>
<dbReference type="GO" id="GO:0016020">
    <property type="term" value="C:membrane"/>
    <property type="evidence" value="ECO:0007669"/>
    <property type="project" value="UniProtKB-SubCell"/>
</dbReference>
<feature type="transmembrane region" description="Helical" evidence="7">
    <location>
        <begin position="14"/>
        <end position="36"/>
    </location>
</feature>
<evidence type="ECO:0000256" key="1">
    <source>
        <dbReference type="ARBA" id="ARBA00004370"/>
    </source>
</evidence>
<dbReference type="GO" id="GO:0080115">
    <property type="term" value="F:myosin XI tail binding"/>
    <property type="evidence" value="ECO:0007669"/>
    <property type="project" value="UniProtKB-ARBA"/>
</dbReference>
<comment type="subcellular location">
    <subcellularLocation>
        <location evidence="1">Membrane</location>
    </subcellularLocation>
</comment>
<protein>
    <recommendedName>
        <fullName evidence="8">GTD-binding domain-containing protein</fullName>
    </recommendedName>
</protein>
<dbReference type="PANTHER" id="PTHR31422:SF3">
    <property type="entry name" value="GTD-BINDING DOMAIN-CONTAINING PROTEIN"/>
    <property type="match status" value="1"/>
</dbReference>